<dbReference type="Gene3D" id="3.20.20.150">
    <property type="entry name" value="Divalent-metal-dependent TIM barrel enzymes"/>
    <property type="match status" value="1"/>
</dbReference>
<proteinExistence type="predicted"/>
<keyword evidence="2" id="KW-0413">Isomerase</keyword>
<sequence length="261" mass="29111">MRIAVCDWMILKRQKLGAFGLAQELGADGVEVDMGPLGDRPTFENALAQPEVRERFLAEAKARKLEICSLAMSGFYAQSFAERPGVVEKMVPDCLATMTALGVKVAFLPLGKPCDLVAHPELRPLVVERLRMVGKLAEKAGVVVGIETELDATGEKKLLDELGSRAIQSYFNFSNPLKKGRDLHQELRLLGRERICQIHATDDDGYLLSENPRLDMRAVKETLAEMRWDGWLVVERSRSARDPRNVKANFGANVKYLKGIF</sequence>
<dbReference type="InterPro" id="IPR036237">
    <property type="entry name" value="Xyl_isomerase-like_sf"/>
</dbReference>
<dbReference type="AlphaFoldDB" id="A0A7W9SQ80"/>
<evidence type="ECO:0000259" key="1">
    <source>
        <dbReference type="Pfam" id="PF01261"/>
    </source>
</evidence>
<dbReference type="GO" id="GO:0016853">
    <property type="term" value="F:isomerase activity"/>
    <property type="evidence" value="ECO:0007669"/>
    <property type="project" value="UniProtKB-KW"/>
</dbReference>
<name>A0A7W9SQ80_ARMRO</name>
<protein>
    <submittedName>
        <fullName evidence="2">Sugar phosphate isomerase/epimerase</fullName>
    </submittedName>
</protein>
<dbReference type="SUPFAM" id="SSF51658">
    <property type="entry name" value="Xylose isomerase-like"/>
    <property type="match status" value="1"/>
</dbReference>
<accession>A0A7W9SQ80</accession>
<evidence type="ECO:0000313" key="3">
    <source>
        <dbReference type="Proteomes" id="UP000520814"/>
    </source>
</evidence>
<gene>
    <name evidence="2" type="ORF">HNQ39_002572</name>
</gene>
<dbReference type="InterPro" id="IPR050312">
    <property type="entry name" value="IolE/XylAMocC-like"/>
</dbReference>
<dbReference type="Pfam" id="PF01261">
    <property type="entry name" value="AP_endonuc_2"/>
    <property type="match status" value="1"/>
</dbReference>
<reference evidence="2 3" key="1">
    <citation type="submission" date="2020-08" db="EMBL/GenBank/DDBJ databases">
        <title>Genomic Encyclopedia of Type Strains, Phase IV (KMG-IV): sequencing the most valuable type-strain genomes for metagenomic binning, comparative biology and taxonomic classification.</title>
        <authorList>
            <person name="Goeker M."/>
        </authorList>
    </citation>
    <scope>NUCLEOTIDE SEQUENCE [LARGE SCALE GENOMIC DNA]</scope>
    <source>
        <strain evidence="2 3">DSM 23562</strain>
    </source>
</reference>
<feature type="domain" description="Xylose isomerase-like TIM barrel" evidence="1">
    <location>
        <begin position="20"/>
        <end position="246"/>
    </location>
</feature>
<dbReference type="InterPro" id="IPR013022">
    <property type="entry name" value="Xyl_isomerase-like_TIM-brl"/>
</dbReference>
<keyword evidence="3" id="KW-1185">Reference proteome</keyword>
<comment type="caution">
    <text evidence="2">The sequence shown here is derived from an EMBL/GenBank/DDBJ whole genome shotgun (WGS) entry which is preliminary data.</text>
</comment>
<dbReference type="PANTHER" id="PTHR12110">
    <property type="entry name" value="HYDROXYPYRUVATE ISOMERASE"/>
    <property type="match status" value="1"/>
</dbReference>
<dbReference type="Proteomes" id="UP000520814">
    <property type="component" value="Unassembled WGS sequence"/>
</dbReference>
<evidence type="ECO:0000313" key="2">
    <source>
        <dbReference type="EMBL" id="MBB6050781.1"/>
    </source>
</evidence>
<dbReference type="EMBL" id="JACHGW010000002">
    <property type="protein sequence ID" value="MBB6050781.1"/>
    <property type="molecule type" value="Genomic_DNA"/>
</dbReference>
<organism evidence="2 3">
    <name type="scientific">Armatimonas rosea</name>
    <dbReference type="NCBI Taxonomy" id="685828"/>
    <lineage>
        <taxon>Bacteria</taxon>
        <taxon>Bacillati</taxon>
        <taxon>Armatimonadota</taxon>
        <taxon>Armatimonadia</taxon>
        <taxon>Armatimonadales</taxon>
        <taxon>Armatimonadaceae</taxon>
        <taxon>Armatimonas</taxon>
    </lineage>
</organism>
<dbReference type="PANTHER" id="PTHR12110:SF53">
    <property type="entry name" value="BLR5974 PROTEIN"/>
    <property type="match status" value="1"/>
</dbReference>